<evidence type="ECO:0000313" key="3">
    <source>
        <dbReference type="Proteomes" id="UP000008281"/>
    </source>
</evidence>
<protein>
    <submittedName>
        <fullName evidence="2">Uncharacterized protein</fullName>
    </submittedName>
</protein>
<dbReference type="AlphaFoldDB" id="E3M548"/>
<dbReference type="HOGENOM" id="CLU_066312_0_0_1"/>
<dbReference type="OMA" id="MVMDEFV"/>
<feature type="region of interest" description="Disordered" evidence="1">
    <location>
        <begin position="70"/>
        <end position="127"/>
    </location>
</feature>
<evidence type="ECO:0000256" key="1">
    <source>
        <dbReference type="SAM" id="MobiDB-lite"/>
    </source>
</evidence>
<dbReference type="PANTHER" id="PTHR15545:SF8">
    <property type="entry name" value="SLO-INTERACTING PROTEIN 1"/>
    <property type="match status" value="1"/>
</dbReference>
<feature type="region of interest" description="Disordered" evidence="1">
    <location>
        <begin position="196"/>
        <end position="215"/>
    </location>
</feature>
<dbReference type="OrthoDB" id="6270329at2759"/>
<keyword evidence="3" id="KW-1185">Reference proteome</keyword>
<evidence type="ECO:0000313" key="2">
    <source>
        <dbReference type="EMBL" id="EFO92137.1"/>
    </source>
</evidence>
<proteinExistence type="predicted"/>
<organism evidence="3">
    <name type="scientific">Caenorhabditis remanei</name>
    <name type="common">Caenorhabditis vulgaris</name>
    <dbReference type="NCBI Taxonomy" id="31234"/>
    <lineage>
        <taxon>Eukaryota</taxon>
        <taxon>Metazoa</taxon>
        <taxon>Ecdysozoa</taxon>
        <taxon>Nematoda</taxon>
        <taxon>Chromadorea</taxon>
        <taxon>Rhabditida</taxon>
        <taxon>Rhabditina</taxon>
        <taxon>Rhabditomorpha</taxon>
        <taxon>Rhabditoidea</taxon>
        <taxon>Rhabditidae</taxon>
        <taxon>Peloderinae</taxon>
        <taxon>Caenorhabditis</taxon>
    </lineage>
</organism>
<feature type="compositionally biased region" description="Basic and acidic residues" evidence="1">
    <location>
        <begin position="202"/>
        <end position="215"/>
    </location>
</feature>
<dbReference type="STRING" id="31234.E3M548"/>
<accession>E3M548</accession>
<reference evidence="2" key="1">
    <citation type="submission" date="2007-07" db="EMBL/GenBank/DDBJ databases">
        <title>PCAP assembly of the Caenorhabditis remanei genome.</title>
        <authorList>
            <consortium name="The Caenorhabditis remanei Sequencing Consortium"/>
            <person name="Wilson R.K."/>
        </authorList>
    </citation>
    <scope>NUCLEOTIDE SEQUENCE [LARGE SCALE GENOMIC DNA]</scope>
    <source>
        <strain evidence="2">PB4641</strain>
    </source>
</reference>
<dbReference type="EMBL" id="DS268425">
    <property type="protein sequence ID" value="EFO92137.1"/>
    <property type="molecule type" value="Genomic_DNA"/>
</dbReference>
<dbReference type="eggNOG" id="KOG0312">
    <property type="taxonomic scope" value="Eukaryota"/>
</dbReference>
<dbReference type="PANTHER" id="PTHR15545">
    <property type="entry name" value="PDZ DOMAIN CONTAINING RING FINGER PROTEIN 3, 4"/>
    <property type="match status" value="1"/>
</dbReference>
<name>E3M548_CAERE</name>
<gene>
    <name evidence="2" type="ORF">CRE_11035</name>
</gene>
<feature type="compositionally biased region" description="Polar residues" evidence="1">
    <location>
        <begin position="75"/>
        <end position="94"/>
    </location>
</feature>
<dbReference type="InParanoid" id="E3M548"/>
<dbReference type="InterPro" id="IPR051971">
    <property type="entry name" value="E3_ubiquitin-PDZ_ligase"/>
</dbReference>
<sequence>MASFTSPDIDEKLAILHREMASLRVECDRLLNKHLIVEHTLSQSCSGWPNGAADTSSAYNTGGESCRSVGAHKNSVFSPNDSSNTQMIQSQQSPRVLRRTVKMASPAVQRRPAPPPPPQNLPLFSRPPTVVLLPHDSPEHINRPIHRTHQELPIPEDIASVVSSTKTPRSIIRAPSSVFGALKGSSLRKLSISRNIQMTSKNNKEESEKKEKEAEDYAKRFRIPSYSVVLKEEKKRSSFRIPVPQYFRSSKTKTKVYQVDAPEEEIEEVVDEERMAANKDLGDTTVHYKWKVKRRCDGSRYIVKRPIRSQILKKREAQLYRERAPISTDDDAMSELKLGRFHTKEERKRILEREKTKKLMKLQQKMMEKAHPSEQVIYQMSQQKLARQKEAMVMDEFVTTREVLSSRTRPDGIHGVVSVTTV</sequence>
<dbReference type="Proteomes" id="UP000008281">
    <property type="component" value="Unassembled WGS sequence"/>
</dbReference>